<comment type="caution">
    <text evidence="2">The sequence shown here is derived from an EMBL/GenBank/DDBJ whole genome shotgun (WGS) entry which is preliminary data.</text>
</comment>
<dbReference type="EMBL" id="BAABYW010000001">
    <property type="protein sequence ID" value="GAA6407452.1"/>
    <property type="molecule type" value="Genomic_DNA"/>
</dbReference>
<dbReference type="InterPro" id="IPR050312">
    <property type="entry name" value="IolE/XylAMocC-like"/>
</dbReference>
<keyword evidence="3" id="KW-1185">Reference proteome</keyword>
<dbReference type="InterPro" id="IPR036237">
    <property type="entry name" value="Xyl_isomerase-like_sf"/>
</dbReference>
<dbReference type="Gene3D" id="3.20.20.150">
    <property type="entry name" value="Divalent-metal-dependent TIM barrel enzymes"/>
    <property type="match status" value="1"/>
</dbReference>
<dbReference type="InterPro" id="IPR013022">
    <property type="entry name" value="Xyl_isomerase-like_TIM-brl"/>
</dbReference>
<accession>A0ABQ0B7M4</accession>
<dbReference type="RefSeq" id="WP_390404380.1">
    <property type="nucleotide sequence ID" value="NZ_BAABYW010000001.1"/>
</dbReference>
<evidence type="ECO:0000313" key="3">
    <source>
        <dbReference type="Proteomes" id="UP001600943"/>
    </source>
</evidence>
<dbReference type="Pfam" id="PF01261">
    <property type="entry name" value="AP_endonuc_2"/>
    <property type="match status" value="1"/>
</dbReference>
<evidence type="ECO:0000313" key="2">
    <source>
        <dbReference type="EMBL" id="GAA6407452.1"/>
    </source>
</evidence>
<feature type="domain" description="Xylose isomerase-like TIM barrel" evidence="1">
    <location>
        <begin position="19"/>
        <end position="258"/>
    </location>
</feature>
<evidence type="ECO:0000259" key="1">
    <source>
        <dbReference type="Pfam" id="PF01261"/>
    </source>
</evidence>
<organism evidence="2 3">
    <name type="scientific">Blautia hominis</name>
    <dbReference type="NCBI Taxonomy" id="2025493"/>
    <lineage>
        <taxon>Bacteria</taxon>
        <taxon>Bacillati</taxon>
        <taxon>Bacillota</taxon>
        <taxon>Clostridia</taxon>
        <taxon>Lachnospirales</taxon>
        <taxon>Lachnospiraceae</taxon>
        <taxon>Blautia</taxon>
    </lineage>
</organism>
<reference evidence="2 3" key="1">
    <citation type="submission" date="2024-04" db="EMBL/GenBank/DDBJ databases">
        <title>Defined microbial consortia suppress multidrug-resistant proinflammatory Enterobacteriaceae via ecological control.</title>
        <authorList>
            <person name="Furuichi M."/>
            <person name="Kawaguchi T."/>
            <person name="Pust M."/>
            <person name="Yasuma K."/>
            <person name="Plichta D."/>
            <person name="Hasegawa N."/>
            <person name="Ohya T."/>
            <person name="Bhattarai S."/>
            <person name="Sasajima S."/>
            <person name="Aoto Y."/>
            <person name="Tuganbaev T."/>
            <person name="Yaginuma M."/>
            <person name="Ueda M."/>
            <person name="Okahashi N."/>
            <person name="Amafuji K."/>
            <person name="Kiridooshi Y."/>
            <person name="Sugita K."/>
            <person name="Strazar M."/>
            <person name="Skelly A."/>
            <person name="Suda W."/>
            <person name="Hattori M."/>
            <person name="Nakamoto N."/>
            <person name="Caballero S."/>
            <person name="Norman J."/>
            <person name="Olle B."/>
            <person name="Tanoue T."/>
            <person name="Arita M."/>
            <person name="Bucci V."/>
            <person name="Atarashi K."/>
            <person name="Xavier R."/>
            <person name="Honda K."/>
        </authorList>
    </citation>
    <scope>NUCLEOTIDE SEQUENCE [LARGE SCALE GENOMIC DNA]</scope>
    <source>
        <strain evidence="3">k04-0078-D8-1</strain>
    </source>
</reference>
<proteinExistence type="predicted"/>
<gene>
    <name evidence="2" type="ORF">K040078D81_15690</name>
</gene>
<dbReference type="Proteomes" id="UP001600943">
    <property type="component" value="Unassembled WGS sequence"/>
</dbReference>
<protein>
    <recommendedName>
        <fullName evidence="1">Xylose isomerase-like TIM barrel domain-containing protein</fullName>
    </recommendedName>
</protein>
<name>A0ABQ0B7M4_9FIRM</name>
<sequence length="266" mass="31258">MQFGMPTLIENRNLEENAELCSELGLDFLELNMNMPMYQVNKIGDIHSLLELAERYGIYYTIHLDENLNVCDFNEAVAEAYLDTVRRTIQIAEELGCPIINMHMNKGVYFTLPDRKIYLFEQYREWYLEGIRRFRKICENVCKDAEVLISIENTDGFTNFQREAVEYLLESRVFSLTWDVGHSYVDAMEDERFILEHEEKLAHFHMHDAMGGRNHLALGTGEVDLEEKFKAAGRNKCRCVLETKTVQALRESVAWMRRNGIMDRYR</sequence>
<dbReference type="PANTHER" id="PTHR12110">
    <property type="entry name" value="HYDROXYPYRUVATE ISOMERASE"/>
    <property type="match status" value="1"/>
</dbReference>
<dbReference type="SUPFAM" id="SSF51658">
    <property type="entry name" value="Xylose isomerase-like"/>
    <property type="match status" value="1"/>
</dbReference>